<keyword evidence="2" id="KW-0472">Membrane</keyword>
<keyword evidence="4" id="KW-1185">Reference proteome</keyword>
<feature type="region of interest" description="Disordered" evidence="1">
    <location>
        <begin position="1"/>
        <end position="41"/>
    </location>
</feature>
<gene>
    <name evidence="3" type="ORF">GV827_19825</name>
</gene>
<sequence length="177" mass="19095">MSVECTSRLQRKAVKADTAYAKSNGEKGGPKKAKKNGIGSHERGEADIGQLICVKGSPPCLATQTKGSTDMCKNLLTVYLKSIMKALVLFAIGMFALPNDARAQCGDVPNSQYNTFEINFSLSMAEFPLIPDCAAGNMASCQEAFTQLYEADVAINQGSIRNSVYEAQPMQLKRVIC</sequence>
<dbReference type="EMBL" id="JAABNT010000019">
    <property type="protein sequence ID" value="NEK24632.1"/>
    <property type="molecule type" value="Genomic_DNA"/>
</dbReference>
<protein>
    <submittedName>
        <fullName evidence="3">Uncharacterized protein</fullName>
    </submittedName>
</protein>
<proteinExistence type="predicted"/>
<keyword evidence="2" id="KW-1133">Transmembrane helix</keyword>
<evidence type="ECO:0000313" key="4">
    <source>
        <dbReference type="Proteomes" id="UP000468591"/>
    </source>
</evidence>
<dbReference type="AlphaFoldDB" id="A0A6P0CEM2"/>
<accession>A0A6P0CEM2</accession>
<evidence type="ECO:0000313" key="3">
    <source>
        <dbReference type="EMBL" id="NEK24632.1"/>
    </source>
</evidence>
<dbReference type="Proteomes" id="UP000468591">
    <property type="component" value="Unassembled WGS sequence"/>
</dbReference>
<keyword evidence="2" id="KW-0812">Transmembrane</keyword>
<reference evidence="3 4" key="1">
    <citation type="submission" date="2020-01" db="EMBL/GenBank/DDBJ databases">
        <title>Sulfitobacter sediminilitoris sp. nov., isolated from a tidal flat.</title>
        <authorList>
            <person name="Park S."/>
            <person name="Yoon J.-H."/>
        </authorList>
    </citation>
    <scope>NUCLEOTIDE SEQUENCE [LARGE SCALE GENOMIC DNA]</scope>
    <source>
        <strain evidence="3 4">JBTF-M27</strain>
    </source>
</reference>
<feature type="transmembrane region" description="Helical" evidence="2">
    <location>
        <begin position="78"/>
        <end position="97"/>
    </location>
</feature>
<evidence type="ECO:0000256" key="1">
    <source>
        <dbReference type="SAM" id="MobiDB-lite"/>
    </source>
</evidence>
<comment type="caution">
    <text evidence="3">The sequence shown here is derived from an EMBL/GenBank/DDBJ whole genome shotgun (WGS) entry which is preliminary data.</text>
</comment>
<organism evidence="3 4">
    <name type="scientific">Sulfitobacter sediminilitoris</name>
    <dbReference type="NCBI Taxonomy" id="2698830"/>
    <lineage>
        <taxon>Bacteria</taxon>
        <taxon>Pseudomonadati</taxon>
        <taxon>Pseudomonadota</taxon>
        <taxon>Alphaproteobacteria</taxon>
        <taxon>Rhodobacterales</taxon>
        <taxon>Roseobacteraceae</taxon>
        <taxon>Sulfitobacter</taxon>
    </lineage>
</organism>
<name>A0A6P0CEM2_9RHOB</name>
<dbReference type="RefSeq" id="WP_164355558.1">
    <property type="nucleotide sequence ID" value="NZ_JAABNT010000019.1"/>
</dbReference>
<evidence type="ECO:0000256" key="2">
    <source>
        <dbReference type="SAM" id="Phobius"/>
    </source>
</evidence>